<comment type="caution">
    <text evidence="1">The sequence shown here is derived from an EMBL/GenBank/DDBJ whole genome shotgun (WGS) entry which is preliminary data.</text>
</comment>
<gene>
    <name evidence="1" type="ORF">SAMN04490203_1990</name>
</gene>
<protein>
    <recommendedName>
        <fullName evidence="3">Cupin</fullName>
    </recommendedName>
</protein>
<keyword evidence="2" id="KW-1185">Reference proteome</keyword>
<dbReference type="EMBL" id="FNRS01000001">
    <property type="protein sequence ID" value="SEC20409.1"/>
    <property type="molecule type" value="Genomic_DNA"/>
</dbReference>
<accession>A0A1H4QLE3</accession>
<proteinExistence type="predicted"/>
<dbReference type="InterPro" id="IPR014710">
    <property type="entry name" value="RmlC-like_jellyroll"/>
</dbReference>
<evidence type="ECO:0000313" key="2">
    <source>
        <dbReference type="Proteomes" id="UP000183155"/>
    </source>
</evidence>
<dbReference type="RefSeq" id="WP_197714161.1">
    <property type="nucleotide sequence ID" value="NZ_FNRS01000001.1"/>
</dbReference>
<dbReference type="InterPro" id="IPR011051">
    <property type="entry name" value="RmlC_Cupin_sf"/>
</dbReference>
<dbReference type="SUPFAM" id="SSF51182">
    <property type="entry name" value="RmlC-like cupins"/>
    <property type="match status" value="1"/>
</dbReference>
<evidence type="ECO:0008006" key="3">
    <source>
        <dbReference type="Google" id="ProtNLM"/>
    </source>
</evidence>
<dbReference type="Proteomes" id="UP000183155">
    <property type="component" value="Unassembled WGS sequence"/>
</dbReference>
<name>A0A1H4QLE3_PSETA</name>
<dbReference type="Gene3D" id="2.60.120.10">
    <property type="entry name" value="Jelly Rolls"/>
    <property type="match status" value="1"/>
</dbReference>
<sequence length="108" mass="11364">MNSQQCLVTPPLDPVEGSSVHGDAFDLQLRPFALGESVMGGVGDLGEEVGAVVEGSFDVFAADECYSLSAGEAIIIPPHEPRRWVCTSAAGLLYRVIVRMGTVQEGVS</sequence>
<organism evidence="1 2">
    <name type="scientific">Pseudomonas taetrolens</name>
    <dbReference type="NCBI Taxonomy" id="47884"/>
    <lineage>
        <taxon>Bacteria</taxon>
        <taxon>Pseudomonadati</taxon>
        <taxon>Pseudomonadota</taxon>
        <taxon>Gammaproteobacteria</taxon>
        <taxon>Pseudomonadales</taxon>
        <taxon>Pseudomonadaceae</taxon>
        <taxon>Pseudomonas</taxon>
    </lineage>
</organism>
<evidence type="ECO:0000313" key="1">
    <source>
        <dbReference type="EMBL" id="SEC20409.1"/>
    </source>
</evidence>
<reference evidence="1 2" key="1">
    <citation type="submission" date="2016-10" db="EMBL/GenBank/DDBJ databases">
        <authorList>
            <person name="Varghese N."/>
            <person name="Submissions S."/>
        </authorList>
    </citation>
    <scope>NUCLEOTIDE SEQUENCE [LARGE SCALE GENOMIC DNA]</scope>
    <source>
        <strain evidence="1 2">BS3652</strain>
    </source>
</reference>